<gene>
    <name evidence="1" type="ORF">UFOPK3662_03712</name>
</gene>
<name>A0A6J7LA89_9ZZZZ</name>
<accession>A0A6J7LA89</accession>
<protein>
    <submittedName>
        <fullName evidence="1">Unannotated protein</fullName>
    </submittedName>
</protein>
<proteinExistence type="predicted"/>
<evidence type="ECO:0000313" key="1">
    <source>
        <dbReference type="EMBL" id="CAB4965488.1"/>
    </source>
</evidence>
<dbReference type="AlphaFoldDB" id="A0A6J7LA89"/>
<reference evidence="1" key="1">
    <citation type="submission" date="2020-05" db="EMBL/GenBank/DDBJ databases">
        <authorList>
            <person name="Chiriac C."/>
            <person name="Salcher M."/>
            <person name="Ghai R."/>
            <person name="Kavagutti S V."/>
        </authorList>
    </citation>
    <scope>NUCLEOTIDE SEQUENCE</scope>
</reference>
<organism evidence="1">
    <name type="scientific">freshwater metagenome</name>
    <dbReference type="NCBI Taxonomy" id="449393"/>
    <lineage>
        <taxon>unclassified sequences</taxon>
        <taxon>metagenomes</taxon>
        <taxon>ecological metagenomes</taxon>
    </lineage>
</organism>
<sequence length="361" mass="39508">MRLTDSTTTFSTDWVRGVARGARRRESSYGMERLGPVLAQQAGVISRRQVEGLGLAPHDLRRHVRRRDLTLLHPGVYVDHTGAPSWIQRAWAAVLFCASHDTRRRLEVPRDDDLGAALYGAAAMRAADGPGRGEEAGPIQVAVARDRRVLAPAGITIVRTFDLGRRVMWNVGPPRMRYDEAALDVALATAGELDAIGAIARAVQGRHTTAERMQRALALRRRAPRRVFLEAVLADVADGTCSVLEHAYLTRVERPHGLPSGLRQLRAGTASGVVYRDVALRDRLIELDGRLFHDTAEQRDRDFERDLDAAVDGGDTLRLTWGQVVGRPCSTAAKVSLVLERDGWPPGRPCGSGCTWAGMAA</sequence>
<dbReference type="EMBL" id="CAFBMW010000054">
    <property type="protein sequence ID" value="CAB4965488.1"/>
    <property type="molecule type" value="Genomic_DNA"/>
</dbReference>